<evidence type="ECO:0008006" key="3">
    <source>
        <dbReference type="Google" id="ProtNLM"/>
    </source>
</evidence>
<dbReference type="Pfam" id="PF13489">
    <property type="entry name" value="Methyltransf_23"/>
    <property type="match status" value="1"/>
</dbReference>
<dbReference type="InterPro" id="IPR029063">
    <property type="entry name" value="SAM-dependent_MTases_sf"/>
</dbReference>
<accession>A0ABQ5R9I2</accession>
<evidence type="ECO:0000313" key="2">
    <source>
        <dbReference type="Proteomes" id="UP001144280"/>
    </source>
</evidence>
<dbReference type="EMBL" id="BSDI01000084">
    <property type="protein sequence ID" value="GLI03422.1"/>
    <property type="molecule type" value="Genomic_DNA"/>
</dbReference>
<dbReference type="CDD" id="cd02440">
    <property type="entry name" value="AdoMet_MTases"/>
    <property type="match status" value="1"/>
</dbReference>
<gene>
    <name evidence="1" type="ORF">Pa4123_87000</name>
</gene>
<dbReference type="RefSeq" id="WP_281905616.1">
    <property type="nucleotide sequence ID" value="NZ_BSDI01000084.1"/>
</dbReference>
<dbReference type="Gene3D" id="3.40.50.150">
    <property type="entry name" value="Vaccinia Virus protein VP39"/>
    <property type="match status" value="1"/>
</dbReference>
<comment type="caution">
    <text evidence="1">The sequence shown here is derived from an EMBL/GenBank/DDBJ whole genome shotgun (WGS) entry which is preliminary data.</text>
</comment>
<dbReference type="SUPFAM" id="SSF53335">
    <property type="entry name" value="S-adenosyl-L-methionine-dependent methyltransferases"/>
    <property type="match status" value="1"/>
</dbReference>
<name>A0ABQ5R9I2_9ACTN</name>
<sequence length="255" mass="28856">MPDWNWERPDQLGELMDQFTESMARCDKLEPLTVKPPYDRESLRSLGVTGIEFAAWKTDHPGGLGSDLVPLRAGDTVTEPGRLYRVDGERHFAMLDACQPLPFEAGAVDWVYAEHLIEHIPPDAAIDWLREVRRVLVPGGVLRLTTPDLRRYVESYLNEDGFFARHRRRLRAAGVGPPMPERPAFMFNQLFYLYGHRWIYDFEELRHALGQAGFAVVTACGFRQGARQDVAALDRVLRNDETIYVEAVGGASSGV</sequence>
<proteinExistence type="predicted"/>
<protein>
    <recommendedName>
        <fullName evidence="3">Methyltransferase type 11 domain-containing protein</fullName>
    </recommendedName>
</protein>
<dbReference type="Proteomes" id="UP001144280">
    <property type="component" value="Unassembled WGS sequence"/>
</dbReference>
<reference evidence="1" key="1">
    <citation type="submission" date="2022-12" db="EMBL/GenBank/DDBJ databases">
        <title>New Phytohabitans aurantiacus sp. RD004123 nov., an actinomycete isolated from soil.</title>
        <authorList>
            <person name="Triningsih D.W."/>
            <person name="Harunari E."/>
            <person name="Igarashi Y."/>
        </authorList>
    </citation>
    <scope>NUCLEOTIDE SEQUENCE</scope>
    <source>
        <strain evidence="1">RD004123</strain>
    </source>
</reference>
<keyword evidence="2" id="KW-1185">Reference proteome</keyword>
<evidence type="ECO:0000313" key="1">
    <source>
        <dbReference type="EMBL" id="GLI03422.1"/>
    </source>
</evidence>
<organism evidence="1 2">
    <name type="scientific">Phytohabitans aurantiacus</name>
    <dbReference type="NCBI Taxonomy" id="3016789"/>
    <lineage>
        <taxon>Bacteria</taxon>
        <taxon>Bacillati</taxon>
        <taxon>Actinomycetota</taxon>
        <taxon>Actinomycetes</taxon>
        <taxon>Micromonosporales</taxon>
        <taxon>Micromonosporaceae</taxon>
    </lineage>
</organism>